<comment type="caution">
    <text evidence="1">The sequence shown here is derived from an EMBL/GenBank/DDBJ whole genome shotgun (WGS) entry which is preliminary data.</text>
</comment>
<organism evidence="1 2">
    <name type="scientific">Sphingorhabdus wooponensis</name>
    <dbReference type="NCBI Taxonomy" id="940136"/>
    <lineage>
        <taxon>Bacteria</taxon>
        <taxon>Pseudomonadati</taxon>
        <taxon>Pseudomonadota</taxon>
        <taxon>Alphaproteobacteria</taxon>
        <taxon>Sphingomonadales</taxon>
        <taxon>Sphingomonadaceae</taxon>
        <taxon>Sphingorhabdus</taxon>
    </lineage>
</organism>
<dbReference type="RefSeq" id="WP_125231118.1">
    <property type="nucleotide sequence ID" value="NZ_RWJI01000002.1"/>
</dbReference>
<evidence type="ECO:0008006" key="3">
    <source>
        <dbReference type="Google" id="ProtNLM"/>
    </source>
</evidence>
<accession>A0A426RQB3</accession>
<dbReference type="EMBL" id="RWJI01000002">
    <property type="protein sequence ID" value="RRQ51144.1"/>
    <property type="molecule type" value="Genomic_DNA"/>
</dbReference>
<proteinExistence type="predicted"/>
<keyword evidence="2" id="KW-1185">Reference proteome</keyword>
<dbReference type="Proteomes" id="UP000268553">
    <property type="component" value="Unassembled WGS sequence"/>
</dbReference>
<protein>
    <recommendedName>
        <fullName evidence="3">Flagellar protein FliT</fullName>
    </recommendedName>
</protein>
<sequence>MIDRIIARQTDLIAALDAFDADAVLVASRALAEALAVLPQDKEAVDPEQLAYGMKQAEAARIRVKYLTAWNRQKIDRLAELRGQSSPHTYTPHLR</sequence>
<reference evidence="1 2" key="1">
    <citation type="submission" date="2018-12" db="EMBL/GenBank/DDBJ databases">
        <authorList>
            <person name="Kim S.-J."/>
            <person name="Jung G.-Y."/>
        </authorList>
    </citation>
    <scope>NUCLEOTIDE SEQUENCE [LARGE SCALE GENOMIC DNA]</scope>
    <source>
        <strain evidence="1 2">03SU3-P</strain>
    </source>
</reference>
<dbReference type="AlphaFoldDB" id="A0A426RQB3"/>
<name>A0A426RQB3_9SPHN</name>
<evidence type="ECO:0000313" key="1">
    <source>
        <dbReference type="EMBL" id="RRQ51144.1"/>
    </source>
</evidence>
<dbReference type="OrthoDB" id="7450598at2"/>
<gene>
    <name evidence="1" type="ORF">D7D48_09175</name>
</gene>
<evidence type="ECO:0000313" key="2">
    <source>
        <dbReference type="Proteomes" id="UP000268553"/>
    </source>
</evidence>